<feature type="domain" description="DUF4397" evidence="1">
    <location>
        <begin position="15"/>
        <end position="129"/>
    </location>
</feature>
<proteinExistence type="predicted"/>
<protein>
    <recommendedName>
        <fullName evidence="1">DUF4397 domain-containing protein</fullName>
    </recommendedName>
</protein>
<organism evidence="2 3">
    <name type="scientific">Romboutsia lituseburensis DSM 797</name>
    <dbReference type="NCBI Taxonomy" id="1121325"/>
    <lineage>
        <taxon>Bacteria</taxon>
        <taxon>Bacillati</taxon>
        <taxon>Bacillota</taxon>
        <taxon>Clostridia</taxon>
        <taxon>Peptostreptococcales</taxon>
        <taxon>Peptostreptococcaceae</taxon>
        <taxon>Romboutsia</taxon>
    </lineage>
</organism>
<dbReference type="Pfam" id="PF14344">
    <property type="entry name" value="DUF4397"/>
    <property type="match status" value="1"/>
</dbReference>
<dbReference type="InterPro" id="IPR025510">
    <property type="entry name" value="DUF4397"/>
</dbReference>
<sequence>MKSDSRVYDENYSIIRFLHAVPRGKPVDIYFNNSLFFNRILFTQFTPYIYVPEGTYEVTIFETGTRENPILRESLEVQRDKMSTLAMTGYEDDLELLLINEAKEESENSDLSKVRIVHLSPNLPKLNIYLNDKIVFPDVDFREVTDYVEVPAYDIYTLDIVLEKSGRLLRSNQIAVNVDRVYSLYLLGNFANFQVFQSRDGTAFVNTVVRD</sequence>
<name>A0A1G9J9V8_9FIRM</name>
<reference evidence="2 3" key="1">
    <citation type="submission" date="2016-10" db="EMBL/GenBank/DDBJ databases">
        <authorList>
            <person name="de Groot N.N."/>
        </authorList>
    </citation>
    <scope>NUCLEOTIDE SEQUENCE [LARGE SCALE GENOMIC DNA]</scope>
    <source>
        <strain evidence="2 3">DSM 797</strain>
    </source>
</reference>
<gene>
    <name evidence="2" type="ORF">SAMN04515677_101571</name>
</gene>
<accession>A0A1G9J9V8</accession>
<dbReference type="RefSeq" id="WP_170139074.1">
    <property type="nucleotide sequence ID" value="NZ_FNGW01000001.1"/>
</dbReference>
<evidence type="ECO:0000313" key="3">
    <source>
        <dbReference type="Proteomes" id="UP000199068"/>
    </source>
</evidence>
<dbReference type="EMBL" id="FNGW01000001">
    <property type="protein sequence ID" value="SDL34340.1"/>
    <property type="molecule type" value="Genomic_DNA"/>
</dbReference>
<evidence type="ECO:0000313" key="2">
    <source>
        <dbReference type="EMBL" id="SDL34340.1"/>
    </source>
</evidence>
<dbReference type="AlphaFoldDB" id="A0A1G9J9V8"/>
<keyword evidence="3" id="KW-1185">Reference proteome</keyword>
<evidence type="ECO:0000259" key="1">
    <source>
        <dbReference type="Pfam" id="PF14344"/>
    </source>
</evidence>
<dbReference type="STRING" id="1121325.SAMN04515677_101571"/>
<dbReference type="Proteomes" id="UP000199068">
    <property type="component" value="Unassembled WGS sequence"/>
</dbReference>